<reference evidence="1" key="1">
    <citation type="journal article" date="2019" name="bioRxiv">
        <title>The Genome of the Zebra Mussel, Dreissena polymorpha: A Resource for Invasive Species Research.</title>
        <authorList>
            <person name="McCartney M.A."/>
            <person name="Auch B."/>
            <person name="Kono T."/>
            <person name="Mallez S."/>
            <person name="Zhang Y."/>
            <person name="Obille A."/>
            <person name="Becker A."/>
            <person name="Abrahante J.E."/>
            <person name="Garbe J."/>
            <person name="Badalamenti J.P."/>
            <person name="Herman A."/>
            <person name="Mangelson H."/>
            <person name="Liachko I."/>
            <person name="Sullivan S."/>
            <person name="Sone E.D."/>
            <person name="Koren S."/>
            <person name="Silverstein K.A.T."/>
            <person name="Beckman K.B."/>
            <person name="Gohl D.M."/>
        </authorList>
    </citation>
    <scope>NUCLEOTIDE SEQUENCE</scope>
    <source>
        <strain evidence="1">Duluth1</strain>
        <tissue evidence="1">Whole animal</tissue>
    </source>
</reference>
<evidence type="ECO:0000313" key="1">
    <source>
        <dbReference type="EMBL" id="KAH3893983.1"/>
    </source>
</evidence>
<gene>
    <name evidence="1" type="ORF">DPMN_018138</name>
</gene>
<protein>
    <submittedName>
        <fullName evidence="1">Uncharacterized protein</fullName>
    </submittedName>
</protein>
<accession>A0A9D4S837</accession>
<dbReference type="Proteomes" id="UP000828390">
    <property type="component" value="Unassembled WGS sequence"/>
</dbReference>
<sequence>MNDRWTTDSWARDDIWTMTVGRGTIDGRPMNDRWTTDGWARDDIWTTNGRPTVGRWTTMGDDGR</sequence>
<comment type="caution">
    <text evidence="1">The sequence shown here is derived from an EMBL/GenBank/DDBJ whole genome shotgun (WGS) entry which is preliminary data.</text>
</comment>
<reference evidence="1" key="2">
    <citation type="submission" date="2020-11" db="EMBL/GenBank/DDBJ databases">
        <authorList>
            <person name="McCartney M.A."/>
            <person name="Auch B."/>
            <person name="Kono T."/>
            <person name="Mallez S."/>
            <person name="Becker A."/>
            <person name="Gohl D.M."/>
            <person name="Silverstein K.A.T."/>
            <person name="Koren S."/>
            <person name="Bechman K.B."/>
            <person name="Herman A."/>
            <person name="Abrahante J.E."/>
            <person name="Garbe J."/>
        </authorList>
    </citation>
    <scope>NUCLEOTIDE SEQUENCE</scope>
    <source>
        <strain evidence="1">Duluth1</strain>
        <tissue evidence="1">Whole animal</tissue>
    </source>
</reference>
<keyword evidence="2" id="KW-1185">Reference proteome</keyword>
<name>A0A9D4S837_DREPO</name>
<proteinExistence type="predicted"/>
<dbReference type="AlphaFoldDB" id="A0A9D4S837"/>
<evidence type="ECO:0000313" key="2">
    <source>
        <dbReference type="Proteomes" id="UP000828390"/>
    </source>
</evidence>
<dbReference type="EMBL" id="JAIWYP010000001">
    <property type="protein sequence ID" value="KAH3893983.1"/>
    <property type="molecule type" value="Genomic_DNA"/>
</dbReference>
<organism evidence="1 2">
    <name type="scientific">Dreissena polymorpha</name>
    <name type="common">Zebra mussel</name>
    <name type="synonym">Mytilus polymorpha</name>
    <dbReference type="NCBI Taxonomy" id="45954"/>
    <lineage>
        <taxon>Eukaryota</taxon>
        <taxon>Metazoa</taxon>
        <taxon>Spiralia</taxon>
        <taxon>Lophotrochozoa</taxon>
        <taxon>Mollusca</taxon>
        <taxon>Bivalvia</taxon>
        <taxon>Autobranchia</taxon>
        <taxon>Heteroconchia</taxon>
        <taxon>Euheterodonta</taxon>
        <taxon>Imparidentia</taxon>
        <taxon>Neoheterodontei</taxon>
        <taxon>Myida</taxon>
        <taxon>Dreissenoidea</taxon>
        <taxon>Dreissenidae</taxon>
        <taxon>Dreissena</taxon>
    </lineage>
</organism>